<dbReference type="InterPro" id="IPR016040">
    <property type="entry name" value="NAD(P)-bd_dom"/>
</dbReference>
<feature type="domain" description="NAD(P)-binding" evidence="1">
    <location>
        <begin position="9"/>
        <end position="182"/>
    </location>
</feature>
<dbReference type="PANTHER" id="PTHR48079:SF6">
    <property type="entry name" value="NAD(P)-BINDING DOMAIN-CONTAINING PROTEIN-RELATED"/>
    <property type="match status" value="1"/>
</dbReference>
<dbReference type="EMBL" id="JAALLT010000001">
    <property type="protein sequence ID" value="NGP75403.1"/>
    <property type="molecule type" value="Genomic_DNA"/>
</dbReference>
<dbReference type="GO" id="GO:0005737">
    <property type="term" value="C:cytoplasm"/>
    <property type="evidence" value="ECO:0007669"/>
    <property type="project" value="TreeGrafter"/>
</dbReference>
<name>A0A6M1T4Y0_9BACT</name>
<dbReference type="GO" id="GO:0004029">
    <property type="term" value="F:aldehyde dehydrogenase (NAD+) activity"/>
    <property type="evidence" value="ECO:0007669"/>
    <property type="project" value="TreeGrafter"/>
</dbReference>
<accession>A0A6M1T4Y0</accession>
<dbReference type="InterPro" id="IPR051783">
    <property type="entry name" value="NAD(P)-dependent_oxidoreduct"/>
</dbReference>
<dbReference type="PANTHER" id="PTHR48079">
    <property type="entry name" value="PROTEIN YEEZ"/>
    <property type="match status" value="1"/>
</dbReference>
<evidence type="ECO:0000313" key="2">
    <source>
        <dbReference type="EMBL" id="NGP75403.1"/>
    </source>
</evidence>
<comment type="caution">
    <text evidence="2">The sequence shown here is derived from an EMBL/GenBank/DDBJ whole genome shotgun (WGS) entry which is preliminary data.</text>
</comment>
<dbReference type="AlphaFoldDB" id="A0A6M1T4Y0"/>
<proteinExistence type="predicted"/>
<dbReference type="SUPFAM" id="SSF51735">
    <property type="entry name" value="NAD(P)-binding Rossmann-fold domains"/>
    <property type="match status" value="1"/>
</dbReference>
<dbReference type="Gene3D" id="3.40.50.720">
    <property type="entry name" value="NAD(P)-binding Rossmann-like Domain"/>
    <property type="match status" value="1"/>
</dbReference>
<dbReference type="InterPro" id="IPR036291">
    <property type="entry name" value="NAD(P)-bd_dom_sf"/>
</dbReference>
<evidence type="ECO:0000259" key="1">
    <source>
        <dbReference type="Pfam" id="PF13460"/>
    </source>
</evidence>
<sequence>MKISVLGCGWLGEPLAESLSKKDHTVKGSTTTESKIPKLEKKGIEAYLMTLEPDLNCENCESFWNADVLVLNIPPGRGRDNIIEYHGAQIQSVIEHLKSSDINRVVFVSSTSVYPKLPGVVEESDAIAGEAGRESGNALLRAESLLMDADEFNTTVLRFGGLYGYDRHPAKYMAGKTNLNRGKAPVNLIHRDDCIRIIEQIIEEEITGEIFNAVSDGHPPRKMYYSSAAEALDLVPPTFSEDTDKEYKVVSNRKLKDKLNYRFKYPNPMLLEQ</sequence>
<dbReference type="Proteomes" id="UP000473278">
    <property type="component" value="Unassembled WGS sequence"/>
</dbReference>
<dbReference type="Pfam" id="PF13460">
    <property type="entry name" value="NAD_binding_10"/>
    <property type="match status" value="1"/>
</dbReference>
<organism evidence="2 3">
    <name type="scientific">Halalkalibaculum roseum</name>
    <dbReference type="NCBI Taxonomy" id="2709311"/>
    <lineage>
        <taxon>Bacteria</taxon>
        <taxon>Pseudomonadati</taxon>
        <taxon>Balneolota</taxon>
        <taxon>Balneolia</taxon>
        <taxon>Balneolales</taxon>
        <taxon>Balneolaceae</taxon>
        <taxon>Halalkalibaculum</taxon>
    </lineage>
</organism>
<dbReference type="RefSeq" id="WP_165138679.1">
    <property type="nucleotide sequence ID" value="NZ_JAALLT010000001.1"/>
</dbReference>
<gene>
    <name evidence="2" type="ORF">G3570_02075</name>
</gene>
<evidence type="ECO:0000313" key="3">
    <source>
        <dbReference type="Proteomes" id="UP000473278"/>
    </source>
</evidence>
<protein>
    <submittedName>
        <fullName evidence="2">NAD(P)H-binding protein</fullName>
    </submittedName>
</protein>
<keyword evidence="3" id="KW-1185">Reference proteome</keyword>
<reference evidence="2 3" key="1">
    <citation type="submission" date="2020-02" db="EMBL/GenBank/DDBJ databases">
        <title>Balneolaceae bacterium YR4-1, complete genome.</title>
        <authorList>
            <person name="Li Y."/>
            <person name="Wu S."/>
        </authorList>
    </citation>
    <scope>NUCLEOTIDE SEQUENCE [LARGE SCALE GENOMIC DNA]</scope>
    <source>
        <strain evidence="2 3">YR4-1</strain>
    </source>
</reference>